<evidence type="ECO:0000256" key="6">
    <source>
        <dbReference type="ARBA" id="ARBA00023065"/>
    </source>
</evidence>
<keyword evidence="6" id="KW-0406">Ion transport</keyword>
<dbReference type="InterPro" id="IPR011250">
    <property type="entry name" value="OMP/PagP_B-barrel"/>
</dbReference>
<organism evidence="13 14">
    <name type="scientific">Arcobacter caeni</name>
    <dbReference type="NCBI Taxonomy" id="1912877"/>
    <lineage>
        <taxon>Bacteria</taxon>
        <taxon>Pseudomonadati</taxon>
        <taxon>Campylobacterota</taxon>
        <taxon>Epsilonproteobacteria</taxon>
        <taxon>Campylobacterales</taxon>
        <taxon>Arcobacteraceae</taxon>
        <taxon>Arcobacter</taxon>
    </lineage>
</organism>
<dbReference type="AlphaFoldDB" id="A0A363CZH7"/>
<keyword evidence="14" id="KW-1185">Reference proteome</keyword>
<dbReference type="InterPro" id="IPR036737">
    <property type="entry name" value="OmpA-like_sf"/>
</dbReference>
<reference evidence="13 14" key="1">
    <citation type="submission" date="2017-02" db="EMBL/GenBank/DDBJ databases">
        <title>Arcobacter caeni sp. nov, a new Arcobacter species isolated from reclaimed water.</title>
        <authorList>
            <person name="Figueras M.J."/>
            <person name="Perez-Cataluna A."/>
            <person name="Salas-Masso N."/>
        </authorList>
    </citation>
    <scope>NUCLEOTIDE SEQUENCE [LARGE SCALE GENOMIC DNA]</scope>
    <source>
        <strain evidence="13 14">RW17-10</strain>
    </source>
</reference>
<accession>A0A363CZH7</accession>
<dbReference type="InterPro" id="IPR006664">
    <property type="entry name" value="OMP_bac"/>
</dbReference>
<dbReference type="GO" id="GO:0046930">
    <property type="term" value="C:pore complex"/>
    <property type="evidence" value="ECO:0007669"/>
    <property type="project" value="UniProtKB-KW"/>
</dbReference>
<evidence type="ECO:0000256" key="2">
    <source>
        <dbReference type="ARBA" id="ARBA00022448"/>
    </source>
</evidence>
<keyword evidence="13" id="KW-0966">Cell projection</keyword>
<dbReference type="InterPro" id="IPR006665">
    <property type="entry name" value="OmpA-like"/>
</dbReference>
<dbReference type="PROSITE" id="PS51123">
    <property type="entry name" value="OMPA_2"/>
    <property type="match status" value="1"/>
</dbReference>
<dbReference type="Pfam" id="PF00691">
    <property type="entry name" value="OmpA"/>
    <property type="match status" value="1"/>
</dbReference>
<dbReference type="GO" id="GO:0009279">
    <property type="term" value="C:cell outer membrane"/>
    <property type="evidence" value="ECO:0007669"/>
    <property type="project" value="UniProtKB-SubCell"/>
</dbReference>
<dbReference type="RefSeq" id="WP_108559269.1">
    <property type="nucleotide sequence ID" value="NZ_MUXE01000009.1"/>
</dbReference>
<evidence type="ECO:0000256" key="7">
    <source>
        <dbReference type="ARBA" id="ARBA00023114"/>
    </source>
</evidence>
<sequence length="339" mass="36377">MKKIILSTVACATMMLAANSDYKYEITPTVGGVYTEGNLGLDRGYANGGLSLGFNQFDSFIDQVELGFLRSTEDVNYKGTNADTGITRIFTNFIKEYSLTSDVSLYTLVGAGVEIFDNEGNGNKDGLFGNYGAGIKYKIADQFALKFDVRHLIEADHGDNNLLYNVGFAVPFGEVAKPAPVVEKKAPVVVAPVVAAAPKDSDGDGVIDELDQCPDTMKGSKVDTVGCMTLVNLNINFDTNKSDIKDSYNSRVAEFAKMMNANPKLKATIGAHTDSVGSDAYNQKLSERRAAAAVNALKALKVDASRIKAVGYGETKPVASNDTVEGRAENRRVEAVMSK</sequence>
<evidence type="ECO:0000256" key="11">
    <source>
        <dbReference type="SAM" id="MobiDB-lite"/>
    </source>
</evidence>
<feature type="domain" description="OmpA-like" evidence="12">
    <location>
        <begin position="222"/>
        <end position="339"/>
    </location>
</feature>
<keyword evidence="2" id="KW-0813">Transport</keyword>
<keyword evidence="9" id="KW-0998">Cell outer membrane</keyword>
<evidence type="ECO:0000259" key="12">
    <source>
        <dbReference type="PROSITE" id="PS51123"/>
    </source>
</evidence>
<comment type="caution">
    <text evidence="13">The sequence shown here is derived from an EMBL/GenBank/DDBJ whole genome shotgun (WGS) entry which is preliminary data.</text>
</comment>
<gene>
    <name evidence="13" type="ORF">B0174_07520</name>
</gene>
<evidence type="ECO:0000256" key="5">
    <source>
        <dbReference type="ARBA" id="ARBA00022729"/>
    </source>
</evidence>
<protein>
    <submittedName>
        <fullName evidence="13">Flagellar motor protein MotB</fullName>
    </submittedName>
</protein>
<dbReference type="PANTHER" id="PTHR30329:SF21">
    <property type="entry name" value="LIPOPROTEIN YIAD-RELATED"/>
    <property type="match status" value="1"/>
</dbReference>
<dbReference type="Gene3D" id="3.30.1330.60">
    <property type="entry name" value="OmpA-like domain"/>
    <property type="match status" value="1"/>
</dbReference>
<dbReference type="EMBL" id="MUXE01000009">
    <property type="protein sequence ID" value="PUE64227.1"/>
    <property type="molecule type" value="Genomic_DNA"/>
</dbReference>
<keyword evidence="5" id="KW-0732">Signal</keyword>
<proteinExistence type="predicted"/>
<evidence type="ECO:0000256" key="4">
    <source>
        <dbReference type="ARBA" id="ARBA00022692"/>
    </source>
</evidence>
<keyword evidence="13" id="KW-0282">Flagellum</keyword>
<evidence type="ECO:0000256" key="3">
    <source>
        <dbReference type="ARBA" id="ARBA00022452"/>
    </source>
</evidence>
<dbReference type="SUPFAM" id="SSF56925">
    <property type="entry name" value="OMPA-like"/>
    <property type="match status" value="1"/>
</dbReference>
<dbReference type="SUPFAM" id="SSF103647">
    <property type="entry name" value="TSP type-3 repeat"/>
    <property type="match status" value="1"/>
</dbReference>
<comment type="subcellular location">
    <subcellularLocation>
        <location evidence="1">Cell outer membrane</location>
        <topology evidence="1">Multi-pass membrane protein</topology>
    </subcellularLocation>
</comment>
<dbReference type="Pfam" id="PF13505">
    <property type="entry name" value="OMP_b-brl"/>
    <property type="match status" value="1"/>
</dbReference>
<dbReference type="InterPro" id="IPR027385">
    <property type="entry name" value="Beta-barrel_OMP"/>
</dbReference>
<evidence type="ECO:0000256" key="8">
    <source>
        <dbReference type="ARBA" id="ARBA00023136"/>
    </source>
</evidence>
<evidence type="ECO:0000313" key="13">
    <source>
        <dbReference type="EMBL" id="PUE64227.1"/>
    </source>
</evidence>
<evidence type="ECO:0000256" key="1">
    <source>
        <dbReference type="ARBA" id="ARBA00004571"/>
    </source>
</evidence>
<evidence type="ECO:0000256" key="9">
    <source>
        <dbReference type="ARBA" id="ARBA00023237"/>
    </source>
</evidence>
<feature type="region of interest" description="Disordered" evidence="11">
    <location>
        <begin position="318"/>
        <end position="339"/>
    </location>
</feature>
<dbReference type="OrthoDB" id="9805566at2"/>
<dbReference type="Gene3D" id="2.40.160.20">
    <property type="match status" value="1"/>
</dbReference>
<dbReference type="GO" id="GO:0006811">
    <property type="term" value="P:monoatomic ion transport"/>
    <property type="evidence" value="ECO:0007669"/>
    <property type="project" value="UniProtKB-KW"/>
</dbReference>
<keyword evidence="8 10" id="KW-0472">Membrane</keyword>
<dbReference type="InterPro" id="IPR028974">
    <property type="entry name" value="TSP_type-3_rpt"/>
</dbReference>
<dbReference type="SUPFAM" id="SSF103088">
    <property type="entry name" value="OmpA-like"/>
    <property type="match status" value="1"/>
</dbReference>
<dbReference type="Proteomes" id="UP000251135">
    <property type="component" value="Unassembled WGS sequence"/>
</dbReference>
<keyword evidence="13" id="KW-0969">Cilium</keyword>
<evidence type="ECO:0000256" key="10">
    <source>
        <dbReference type="PROSITE-ProRule" id="PRU00473"/>
    </source>
</evidence>
<keyword evidence="7" id="KW-0626">Porin</keyword>
<keyword evidence="4" id="KW-0812">Transmembrane</keyword>
<dbReference type="GO" id="GO:0005509">
    <property type="term" value="F:calcium ion binding"/>
    <property type="evidence" value="ECO:0007669"/>
    <property type="project" value="InterPro"/>
</dbReference>
<evidence type="ECO:0000313" key="14">
    <source>
        <dbReference type="Proteomes" id="UP000251135"/>
    </source>
</evidence>
<dbReference type="PRINTS" id="PR01021">
    <property type="entry name" value="OMPADOMAIN"/>
</dbReference>
<dbReference type="PANTHER" id="PTHR30329">
    <property type="entry name" value="STATOR ELEMENT OF FLAGELLAR MOTOR COMPLEX"/>
    <property type="match status" value="1"/>
</dbReference>
<keyword evidence="3" id="KW-1134">Transmembrane beta strand</keyword>
<dbReference type="CDD" id="cd07185">
    <property type="entry name" value="OmpA_C-like"/>
    <property type="match status" value="1"/>
</dbReference>
<name>A0A363CZH7_9BACT</name>
<feature type="compositionally biased region" description="Basic and acidic residues" evidence="11">
    <location>
        <begin position="324"/>
        <end position="339"/>
    </location>
</feature>
<dbReference type="GO" id="GO:0015288">
    <property type="term" value="F:porin activity"/>
    <property type="evidence" value="ECO:0007669"/>
    <property type="project" value="UniProtKB-KW"/>
</dbReference>
<dbReference type="PRINTS" id="PR01023">
    <property type="entry name" value="NAFLGMOTY"/>
</dbReference>
<dbReference type="InterPro" id="IPR050330">
    <property type="entry name" value="Bact_OuterMem_StrucFunc"/>
</dbReference>